<dbReference type="GO" id="GO:0006508">
    <property type="term" value="P:proteolysis"/>
    <property type="evidence" value="ECO:0007669"/>
    <property type="project" value="InterPro"/>
</dbReference>
<dbReference type="Gene3D" id="3.90.70.10">
    <property type="entry name" value="Cysteine proteinases"/>
    <property type="match status" value="1"/>
</dbReference>
<dbReference type="EMBL" id="JACHXS010000002">
    <property type="protein sequence ID" value="MBB3220511.1"/>
    <property type="molecule type" value="Genomic_DNA"/>
</dbReference>
<dbReference type="Proteomes" id="UP000584325">
    <property type="component" value="Unassembled WGS sequence"/>
</dbReference>
<gene>
    <name evidence="2" type="ORF">FHS02_001310</name>
</gene>
<dbReference type="Pfam" id="PF03412">
    <property type="entry name" value="Peptidase_C39"/>
    <property type="match status" value="1"/>
</dbReference>
<reference evidence="2 3" key="1">
    <citation type="submission" date="2020-08" db="EMBL/GenBank/DDBJ databases">
        <title>Genomic Encyclopedia of Type Strains, Phase III (KMG-III): the genomes of soil and plant-associated and newly described type strains.</title>
        <authorList>
            <person name="Whitman W."/>
        </authorList>
    </citation>
    <scope>NUCLEOTIDE SEQUENCE [LARGE SCALE GENOMIC DNA]</scope>
    <source>
        <strain evidence="2 3">CECT 7753</strain>
    </source>
</reference>
<dbReference type="InterPro" id="IPR005074">
    <property type="entry name" value="Peptidase_C39"/>
</dbReference>
<feature type="domain" description="Peptidase C39" evidence="1">
    <location>
        <begin position="41"/>
        <end position="164"/>
    </location>
</feature>
<sequence length="208" mass="22712">MSISGARKDIGDSAIIFTHSASGRVPIKSWKTSCDEGVIKQNLDFSCGAASLATLLGGYYGQHVTEQALLIAMDKGTGRASFDDMARGLSQFGFRAQGFAASWEQLVRLKMPVVVYVKHDRGDHFTVLRGINSETVWLADSSAGNRTYSREQFLAMWQTRINADGLSGKFLAILPANPSITSSNAFFTKTPRRQSANAKINLAFRVQP</sequence>
<accession>A0A7W5HAZ9</accession>
<dbReference type="GO" id="GO:0016020">
    <property type="term" value="C:membrane"/>
    <property type="evidence" value="ECO:0007669"/>
    <property type="project" value="InterPro"/>
</dbReference>
<evidence type="ECO:0000313" key="2">
    <source>
        <dbReference type="EMBL" id="MBB3220511.1"/>
    </source>
</evidence>
<name>A0A7W5HAZ9_9BURK</name>
<organism evidence="2 3">
    <name type="scientific">Pseudoduganella umbonata</name>
    <dbReference type="NCBI Taxonomy" id="864828"/>
    <lineage>
        <taxon>Bacteria</taxon>
        <taxon>Pseudomonadati</taxon>
        <taxon>Pseudomonadota</taxon>
        <taxon>Betaproteobacteria</taxon>
        <taxon>Burkholderiales</taxon>
        <taxon>Oxalobacteraceae</taxon>
        <taxon>Telluria group</taxon>
        <taxon>Pseudoduganella</taxon>
    </lineage>
</organism>
<comment type="caution">
    <text evidence="2">The sequence shown here is derived from an EMBL/GenBank/DDBJ whole genome shotgun (WGS) entry which is preliminary data.</text>
</comment>
<dbReference type="PROSITE" id="PS50990">
    <property type="entry name" value="PEPTIDASE_C39"/>
    <property type="match status" value="1"/>
</dbReference>
<proteinExistence type="predicted"/>
<evidence type="ECO:0000259" key="1">
    <source>
        <dbReference type="PROSITE" id="PS50990"/>
    </source>
</evidence>
<dbReference type="AlphaFoldDB" id="A0A7W5HAZ9"/>
<protein>
    <recommendedName>
        <fullName evidence="1">Peptidase C39 domain-containing protein</fullName>
    </recommendedName>
</protein>
<dbReference type="CDD" id="cd02423">
    <property type="entry name" value="Peptidase_C39G"/>
    <property type="match status" value="1"/>
</dbReference>
<dbReference type="RefSeq" id="WP_221403796.1">
    <property type="nucleotide sequence ID" value="NZ_CP040017.1"/>
</dbReference>
<dbReference type="GO" id="GO:0005524">
    <property type="term" value="F:ATP binding"/>
    <property type="evidence" value="ECO:0007669"/>
    <property type="project" value="InterPro"/>
</dbReference>
<evidence type="ECO:0000313" key="3">
    <source>
        <dbReference type="Proteomes" id="UP000584325"/>
    </source>
</evidence>
<dbReference type="GO" id="GO:0008233">
    <property type="term" value="F:peptidase activity"/>
    <property type="evidence" value="ECO:0007669"/>
    <property type="project" value="InterPro"/>
</dbReference>